<evidence type="ECO:0000256" key="5">
    <source>
        <dbReference type="ARBA" id="ARBA00012968"/>
    </source>
</evidence>
<evidence type="ECO:0000256" key="14">
    <source>
        <dbReference type="PROSITE-ProRule" id="PRU00409"/>
    </source>
</evidence>
<dbReference type="EC" id="6.3.2.29" evidence="6"/>
<dbReference type="InterPro" id="IPR011761">
    <property type="entry name" value="ATP-grasp"/>
</dbReference>
<dbReference type="Pfam" id="PF08443">
    <property type="entry name" value="RimK"/>
    <property type="match status" value="1"/>
</dbReference>
<dbReference type="SUPFAM" id="SSF53623">
    <property type="entry name" value="MurD-like peptide ligases, catalytic domain"/>
    <property type="match status" value="1"/>
</dbReference>
<reference evidence="16 17" key="1">
    <citation type="submission" date="2021-02" db="EMBL/GenBank/DDBJ databases">
        <title>Alicyclobacillus curvatus sp. nov. and Alicyclobacillus mengziensis sp. nov., two acidophilic bacteria isolated from acid mine drainage.</title>
        <authorList>
            <person name="Huang Y."/>
        </authorList>
    </citation>
    <scope>NUCLEOTIDE SEQUENCE [LARGE SCALE GENOMIC DNA]</scope>
    <source>
        <strain evidence="16 17">S30H14</strain>
    </source>
</reference>
<comment type="pathway">
    <text evidence="2">Cell wall biogenesis; peptidoglycan biosynthesis.</text>
</comment>
<evidence type="ECO:0000256" key="1">
    <source>
        <dbReference type="ARBA" id="ARBA00003184"/>
    </source>
</evidence>
<dbReference type="Proteomes" id="UP000663505">
    <property type="component" value="Chromosome"/>
</dbReference>
<evidence type="ECO:0000313" key="16">
    <source>
        <dbReference type="EMBL" id="QSO47926.1"/>
    </source>
</evidence>
<dbReference type="PANTHER" id="PTHR23135">
    <property type="entry name" value="MUR LIGASE FAMILY MEMBER"/>
    <property type="match status" value="1"/>
</dbReference>
<dbReference type="InterPro" id="IPR036615">
    <property type="entry name" value="Mur_ligase_C_dom_sf"/>
</dbReference>
<name>A0A9X7Z884_9BACL</name>
<feature type="domain" description="ATP-grasp" evidence="15">
    <location>
        <begin position="220"/>
        <end position="473"/>
    </location>
</feature>
<dbReference type="NCBIfam" id="NF010623">
    <property type="entry name" value="PRK14016.1"/>
    <property type="match status" value="1"/>
</dbReference>
<keyword evidence="17" id="KW-1185">Reference proteome</keyword>
<evidence type="ECO:0000256" key="3">
    <source>
        <dbReference type="ARBA" id="ARBA00009060"/>
    </source>
</evidence>
<evidence type="ECO:0000256" key="9">
    <source>
        <dbReference type="ARBA" id="ARBA00022741"/>
    </source>
</evidence>
<dbReference type="InterPro" id="IPR044019">
    <property type="entry name" value="Cyanophycin_syn_N"/>
</dbReference>
<dbReference type="InterPro" id="IPR011810">
    <property type="entry name" value="Cya_phycin_syn"/>
</dbReference>
<evidence type="ECO:0000313" key="17">
    <source>
        <dbReference type="Proteomes" id="UP000663505"/>
    </source>
</evidence>
<comment type="catalytic activity">
    <reaction evidence="13">
        <text>[L-4-(L-arginin-2-N-yl)aspartate](n) + L-aspartate + ATP = [L-4-(L-arginin-2-N-yl)aspartate](n)-L-aspartate + ADP + phosphate + H(+)</text>
        <dbReference type="Rhea" id="RHEA:13277"/>
        <dbReference type="Rhea" id="RHEA-COMP:13728"/>
        <dbReference type="Rhea" id="RHEA-COMP:13733"/>
        <dbReference type="ChEBI" id="CHEBI:15378"/>
        <dbReference type="ChEBI" id="CHEBI:29991"/>
        <dbReference type="ChEBI" id="CHEBI:30616"/>
        <dbReference type="ChEBI" id="CHEBI:43474"/>
        <dbReference type="ChEBI" id="CHEBI:137986"/>
        <dbReference type="ChEBI" id="CHEBI:137990"/>
        <dbReference type="ChEBI" id="CHEBI:456216"/>
        <dbReference type="EC" id="6.3.2.29"/>
    </reaction>
</comment>
<dbReference type="GO" id="GO:0071160">
    <property type="term" value="F:cyanophycin synthetase activity (L-aspartate-adding)"/>
    <property type="evidence" value="ECO:0007669"/>
    <property type="project" value="UniProtKB-EC"/>
</dbReference>
<proteinExistence type="inferred from homology"/>
<comment type="similarity">
    <text evidence="3">In the C-terminal section; belongs to the MurCDEF family.</text>
</comment>
<dbReference type="InterPro" id="IPR036565">
    <property type="entry name" value="Mur-like_cat_sf"/>
</dbReference>
<evidence type="ECO:0000256" key="4">
    <source>
        <dbReference type="ARBA" id="ARBA00011738"/>
    </source>
</evidence>
<evidence type="ECO:0000256" key="8">
    <source>
        <dbReference type="ARBA" id="ARBA00022598"/>
    </source>
</evidence>
<evidence type="ECO:0000256" key="11">
    <source>
        <dbReference type="ARBA" id="ARBA00031353"/>
    </source>
</evidence>
<comment type="function">
    <text evidence="1">Catalyzes the ATP-dependent polymerization of arginine and aspartate to multi-L-arginyl-poly-L-aspartic acid (cyanophycin; a water-insoluble reserve polymer).</text>
</comment>
<dbReference type="SUPFAM" id="SSF56059">
    <property type="entry name" value="Glutathione synthetase ATP-binding domain-like"/>
    <property type="match status" value="1"/>
</dbReference>
<dbReference type="PROSITE" id="PS01011">
    <property type="entry name" value="FOLYLPOLYGLU_SYNT_1"/>
    <property type="match status" value="1"/>
</dbReference>
<dbReference type="EMBL" id="CP071182">
    <property type="protein sequence ID" value="QSO47926.1"/>
    <property type="molecule type" value="Genomic_DNA"/>
</dbReference>
<evidence type="ECO:0000256" key="13">
    <source>
        <dbReference type="ARBA" id="ARBA00048425"/>
    </source>
</evidence>
<comment type="catalytic activity">
    <reaction evidence="12">
        <text>[L-4-(L-arginin-2-N-yl)aspartate](n)-L-aspartate + L-arginine + ATP = [L-4-(L-arginin-2-N-yl)aspartate](n+1) + ADP + phosphate + H(+)</text>
        <dbReference type="Rhea" id="RHEA:23888"/>
        <dbReference type="Rhea" id="RHEA-COMP:13732"/>
        <dbReference type="Rhea" id="RHEA-COMP:13733"/>
        <dbReference type="ChEBI" id="CHEBI:15378"/>
        <dbReference type="ChEBI" id="CHEBI:30616"/>
        <dbReference type="ChEBI" id="CHEBI:32682"/>
        <dbReference type="ChEBI" id="CHEBI:43474"/>
        <dbReference type="ChEBI" id="CHEBI:137986"/>
        <dbReference type="ChEBI" id="CHEBI:137990"/>
        <dbReference type="ChEBI" id="CHEBI:456216"/>
        <dbReference type="EC" id="6.3.2.30"/>
    </reaction>
</comment>
<dbReference type="RefSeq" id="WP_206657270.1">
    <property type="nucleotide sequence ID" value="NZ_CP071182.1"/>
</dbReference>
<accession>A0A9X7Z884</accession>
<dbReference type="InterPro" id="IPR013221">
    <property type="entry name" value="Mur_ligase_cen"/>
</dbReference>
<comment type="subunit">
    <text evidence="4">Homodimer.</text>
</comment>
<dbReference type="Gene3D" id="3.40.1190.10">
    <property type="entry name" value="Mur-like, catalytic domain"/>
    <property type="match status" value="1"/>
</dbReference>
<evidence type="ECO:0000259" key="15">
    <source>
        <dbReference type="PROSITE" id="PS50975"/>
    </source>
</evidence>
<evidence type="ECO:0000256" key="12">
    <source>
        <dbReference type="ARBA" id="ARBA00048094"/>
    </source>
</evidence>
<organism evidence="16 17">
    <name type="scientific">Alicyclobacillus mengziensis</name>
    <dbReference type="NCBI Taxonomy" id="2931921"/>
    <lineage>
        <taxon>Bacteria</taxon>
        <taxon>Bacillati</taxon>
        <taxon>Bacillota</taxon>
        <taxon>Bacilli</taxon>
        <taxon>Bacillales</taxon>
        <taxon>Alicyclobacillaceae</taxon>
        <taxon>Alicyclobacillus</taxon>
    </lineage>
</organism>
<dbReference type="SUPFAM" id="SSF53244">
    <property type="entry name" value="MurD-like peptide ligases, peptide-binding domain"/>
    <property type="match status" value="1"/>
</dbReference>
<evidence type="ECO:0000256" key="10">
    <source>
        <dbReference type="ARBA" id="ARBA00022840"/>
    </source>
</evidence>
<dbReference type="InterPro" id="IPR004101">
    <property type="entry name" value="Mur_ligase_C"/>
</dbReference>
<dbReference type="NCBIfam" id="TIGR02068">
    <property type="entry name" value="cya_phycin_syn"/>
    <property type="match status" value="1"/>
</dbReference>
<dbReference type="Pfam" id="PF02875">
    <property type="entry name" value="Mur_ligase_C"/>
    <property type="match status" value="1"/>
</dbReference>
<dbReference type="EC" id="6.3.2.30" evidence="5"/>
<sequence length="883" mass="95799">MRITSVRHVDGPNLYIYKPILVARIELEALTNRESVDLHGFVSRLLDYLPGLHDHHCAKGRPGGFVERLHEGTYFGHIVEHTAIELASILGLDVHYGKTVYVGPDGTYDIIVECKEFACQRYLLEQARDIVEALSRHHEPRNLEEIRRQAETILARTALGPSTKAIVDAAVKRGIPVWRRGDGSFVQLGWGRERKLIEATITQSTSAVAVDIACDKQLTKRILHDAGVPVPDGGIADSEESAVAEFLSLGSPVVVKPLDGNQGRGVSLNLASEDEIRMAYQTASSYGRRVVIERHIPGRNLRCLVVSGKLVAASERLPAMVHGDGTSSVRKLIDRANADPLRGDGHEKPLTKIAVDDVVLRTLERQGLSLDSIAPLGKTVLLRESANLSTGGQAIDVTDEVPDAIRLVAERAARVIGLDVCGIDMVVPDGKPLAHVDSCYVIEVNAAPGIRMHHHPSFGNVRQAAEAILNSLFGPHGTGRIPIVSITGTNGKTTTTRLIGHVLCESGKTVGMTTTSGVWIDQKQIAEGDMTGPTSARMVLSDPAVDVAVLETARGGIVRGGLAYDKANVAVLTNITPDHLGQDGIDTVEDLMHVKSLVGECVSEDGTVVLNADDPRLIALSTRFRARITYFAMSHRNPVLRRHLALGGTGFYASNGWIVEARGNLTWQIMPVHEIPITVGGTALFQVENCLAAISALRAMGCTRQQIARGMSTFLTSANNPGRCNVFQLPSGAYVVIDYGHNPDGFRRVGEWLKQVPHNRLKGVVGVPGDRCNEVIRQSASQAAEIFDEFYVKEDEDKRGRAVGEVAELLREEISKLAPQKPIYVVLSETEALRKAMETAVQGDIVVLFYEKFKPAEHTVLQFGGIYAEVPFAALPQSVALPL</sequence>
<evidence type="ECO:0000256" key="7">
    <source>
        <dbReference type="ARBA" id="ARBA00022036"/>
    </source>
</evidence>
<dbReference type="Gene3D" id="3.30.470.20">
    <property type="entry name" value="ATP-grasp fold, B domain"/>
    <property type="match status" value="2"/>
</dbReference>
<dbReference type="Gene3D" id="3.90.190.20">
    <property type="entry name" value="Mur ligase, C-terminal domain"/>
    <property type="match status" value="1"/>
</dbReference>
<dbReference type="Pfam" id="PF08245">
    <property type="entry name" value="Mur_ligase_M"/>
    <property type="match status" value="1"/>
</dbReference>
<dbReference type="GO" id="GO:0071161">
    <property type="term" value="F:cyanophycin synthetase activity (L-arginine-adding)"/>
    <property type="evidence" value="ECO:0007669"/>
    <property type="project" value="UniProtKB-EC"/>
</dbReference>
<evidence type="ECO:0000256" key="6">
    <source>
        <dbReference type="ARBA" id="ARBA00013005"/>
    </source>
</evidence>
<dbReference type="InterPro" id="IPR013651">
    <property type="entry name" value="ATP-grasp_RimK-type"/>
</dbReference>
<dbReference type="PANTHER" id="PTHR23135:SF18">
    <property type="entry name" value="CYANOPHYCIN SYNTHETASE"/>
    <property type="match status" value="1"/>
</dbReference>
<keyword evidence="8 16" id="KW-0436">Ligase</keyword>
<dbReference type="PROSITE" id="PS50975">
    <property type="entry name" value="ATP_GRASP"/>
    <property type="match status" value="1"/>
</dbReference>
<dbReference type="InterPro" id="IPR018109">
    <property type="entry name" value="Folylpolyglutamate_synth_CS"/>
</dbReference>
<evidence type="ECO:0000256" key="2">
    <source>
        <dbReference type="ARBA" id="ARBA00004752"/>
    </source>
</evidence>
<keyword evidence="10 14" id="KW-0067">ATP-binding</keyword>
<protein>
    <recommendedName>
        <fullName evidence="7">Cyanophycin synthetase</fullName>
        <ecNumber evidence="6">6.3.2.29</ecNumber>
        <ecNumber evidence="5">6.3.2.30</ecNumber>
    </recommendedName>
    <alternativeName>
        <fullName evidence="11">Cyanophycin synthase</fullName>
    </alternativeName>
</protein>
<dbReference type="KEGG" id="afx:JZ786_02500"/>
<keyword evidence="9 14" id="KW-0547">Nucleotide-binding</keyword>
<dbReference type="GO" id="GO:0005524">
    <property type="term" value="F:ATP binding"/>
    <property type="evidence" value="ECO:0007669"/>
    <property type="project" value="UniProtKB-UniRule"/>
</dbReference>
<dbReference type="Pfam" id="PF18921">
    <property type="entry name" value="Cyanophycin_syn"/>
    <property type="match status" value="1"/>
</dbReference>
<dbReference type="GO" id="GO:0046872">
    <property type="term" value="F:metal ion binding"/>
    <property type="evidence" value="ECO:0007669"/>
    <property type="project" value="InterPro"/>
</dbReference>
<gene>
    <name evidence="16" type="primary">cphA</name>
    <name evidence="16" type="ORF">JZ786_02500</name>
</gene>
<dbReference type="GO" id="GO:0004326">
    <property type="term" value="F:tetrahydrofolylpolyglutamate synthase activity"/>
    <property type="evidence" value="ECO:0007669"/>
    <property type="project" value="InterPro"/>
</dbReference>
<dbReference type="AlphaFoldDB" id="A0A9X7Z884"/>